<comment type="caution">
    <text evidence="2">The sequence shown here is derived from an EMBL/GenBank/DDBJ whole genome shotgun (WGS) entry which is preliminary data.</text>
</comment>
<organism evidence="2 3">
    <name type="scientific">Hibiscus syriacus</name>
    <name type="common">Rose of Sharon</name>
    <dbReference type="NCBI Taxonomy" id="106335"/>
    <lineage>
        <taxon>Eukaryota</taxon>
        <taxon>Viridiplantae</taxon>
        <taxon>Streptophyta</taxon>
        <taxon>Embryophyta</taxon>
        <taxon>Tracheophyta</taxon>
        <taxon>Spermatophyta</taxon>
        <taxon>Magnoliopsida</taxon>
        <taxon>eudicotyledons</taxon>
        <taxon>Gunneridae</taxon>
        <taxon>Pentapetalae</taxon>
        <taxon>rosids</taxon>
        <taxon>malvids</taxon>
        <taxon>Malvales</taxon>
        <taxon>Malvaceae</taxon>
        <taxon>Malvoideae</taxon>
        <taxon>Hibiscus</taxon>
    </lineage>
</organism>
<dbReference type="InterPro" id="IPR002110">
    <property type="entry name" value="Ankyrin_rpt"/>
</dbReference>
<proteinExistence type="predicted"/>
<dbReference type="InterPro" id="IPR036770">
    <property type="entry name" value="Ankyrin_rpt-contain_sf"/>
</dbReference>
<name>A0A6A2YRR8_HIBSY</name>
<keyword evidence="3" id="KW-1185">Reference proteome</keyword>
<protein>
    <submittedName>
        <fullName evidence="2">Ankyrin repeat-containing protein</fullName>
    </submittedName>
</protein>
<dbReference type="PANTHER" id="PTHR24128">
    <property type="entry name" value="HOMEOBOX PROTEIN WARIAI"/>
    <property type="match status" value="1"/>
</dbReference>
<keyword evidence="1" id="KW-0040">ANK repeat</keyword>
<reference evidence="2" key="1">
    <citation type="submission" date="2019-09" db="EMBL/GenBank/DDBJ databases">
        <title>Draft genome information of white flower Hibiscus syriacus.</title>
        <authorList>
            <person name="Kim Y.-M."/>
        </authorList>
    </citation>
    <scope>NUCLEOTIDE SEQUENCE [LARGE SCALE GENOMIC DNA]</scope>
    <source>
        <strain evidence="2">YM2019G1</strain>
    </source>
</reference>
<dbReference type="PANTHER" id="PTHR24128:SF60">
    <property type="entry name" value="ALPHA-LATROTOXIN-LHE1A-LIKE"/>
    <property type="match status" value="1"/>
</dbReference>
<dbReference type="Proteomes" id="UP000436088">
    <property type="component" value="Unassembled WGS sequence"/>
</dbReference>
<dbReference type="EMBL" id="VEPZ02001292">
    <property type="protein sequence ID" value="KAE8682063.1"/>
    <property type="molecule type" value="Genomic_DNA"/>
</dbReference>
<feature type="repeat" description="ANK" evidence="1">
    <location>
        <begin position="72"/>
        <end position="99"/>
    </location>
</feature>
<dbReference type="SMART" id="SM00248">
    <property type="entry name" value="ANK"/>
    <property type="match status" value="5"/>
</dbReference>
<dbReference type="SUPFAM" id="SSF48403">
    <property type="entry name" value="Ankyrin repeat"/>
    <property type="match status" value="1"/>
</dbReference>
<accession>A0A6A2YRR8</accession>
<evidence type="ECO:0000313" key="2">
    <source>
        <dbReference type="EMBL" id="KAE8682063.1"/>
    </source>
</evidence>
<dbReference type="PROSITE" id="PS50297">
    <property type="entry name" value="ANK_REP_REGION"/>
    <property type="match status" value="1"/>
</dbReference>
<dbReference type="Gene3D" id="1.25.40.20">
    <property type="entry name" value="Ankyrin repeat-containing domain"/>
    <property type="match status" value="1"/>
</dbReference>
<dbReference type="Pfam" id="PF12796">
    <property type="entry name" value="Ank_2"/>
    <property type="match status" value="1"/>
</dbReference>
<dbReference type="AlphaFoldDB" id="A0A6A2YRR8"/>
<sequence>MEMDPSLREEAETGHIDALHVLIGEDPYILERIDQVPFVDTPFHVAADKGQVSFAMEMMNLKPSFAKKLDSNGFSPLHLALRSAQTKLVFRLLKADKDLVRVKGWEGMTAFHYVVTTGNSRLLVNFLEACPECIEDVMVRDETALHLALKEDQIEAFNLLIGWLQRTRRIHDRVFSLEKKMANWKDDQDNTLLHIAAKKKQNDACSQLWLHVKGKDSENLTALQIIKYANRRGVNTSTNEEVDTKIKLLKGKVMFSGGRSNKAQHVGGHDQHDAGDYGSRYNSNLPIVVKSTG</sequence>
<evidence type="ECO:0000256" key="1">
    <source>
        <dbReference type="PROSITE-ProRule" id="PRU00023"/>
    </source>
</evidence>
<gene>
    <name evidence="2" type="ORF">F3Y22_tig00111276pilonHSYRG00153</name>
</gene>
<evidence type="ECO:0000313" key="3">
    <source>
        <dbReference type="Proteomes" id="UP000436088"/>
    </source>
</evidence>
<dbReference type="PROSITE" id="PS50088">
    <property type="entry name" value="ANK_REPEAT"/>
    <property type="match status" value="1"/>
</dbReference>